<keyword evidence="3" id="KW-1185">Reference proteome</keyword>
<gene>
    <name evidence="2" type="ORF">G2W53_035176</name>
</gene>
<evidence type="ECO:0000313" key="3">
    <source>
        <dbReference type="Proteomes" id="UP000634136"/>
    </source>
</evidence>
<accession>A0A834SPN2</accession>
<proteinExistence type="predicted"/>
<reference evidence="2" key="1">
    <citation type="submission" date="2020-09" db="EMBL/GenBank/DDBJ databases">
        <title>Genome-Enabled Discovery of Anthraquinone Biosynthesis in Senna tora.</title>
        <authorList>
            <person name="Kang S.-H."/>
            <person name="Pandey R.P."/>
            <person name="Lee C.-M."/>
            <person name="Sim J.-S."/>
            <person name="Jeong J.-T."/>
            <person name="Choi B.-S."/>
            <person name="Jung M."/>
            <person name="Ginzburg D."/>
            <person name="Zhao K."/>
            <person name="Won S.Y."/>
            <person name="Oh T.-J."/>
            <person name="Yu Y."/>
            <person name="Kim N.-H."/>
            <person name="Lee O.R."/>
            <person name="Lee T.-H."/>
            <person name="Bashyal P."/>
            <person name="Kim T.-S."/>
            <person name="Lee W.-H."/>
            <person name="Kawkins C."/>
            <person name="Kim C.-K."/>
            <person name="Kim J.S."/>
            <person name="Ahn B.O."/>
            <person name="Rhee S.Y."/>
            <person name="Sohng J.K."/>
        </authorList>
    </citation>
    <scope>NUCLEOTIDE SEQUENCE</scope>
    <source>
        <tissue evidence="2">Leaf</tissue>
    </source>
</reference>
<dbReference type="Proteomes" id="UP000634136">
    <property type="component" value="Unassembled WGS sequence"/>
</dbReference>
<name>A0A834SPN2_9FABA</name>
<comment type="caution">
    <text evidence="2">The sequence shown here is derived from an EMBL/GenBank/DDBJ whole genome shotgun (WGS) entry which is preliminary data.</text>
</comment>
<organism evidence="2 3">
    <name type="scientific">Senna tora</name>
    <dbReference type="NCBI Taxonomy" id="362788"/>
    <lineage>
        <taxon>Eukaryota</taxon>
        <taxon>Viridiplantae</taxon>
        <taxon>Streptophyta</taxon>
        <taxon>Embryophyta</taxon>
        <taxon>Tracheophyta</taxon>
        <taxon>Spermatophyta</taxon>
        <taxon>Magnoliopsida</taxon>
        <taxon>eudicotyledons</taxon>
        <taxon>Gunneridae</taxon>
        <taxon>Pentapetalae</taxon>
        <taxon>rosids</taxon>
        <taxon>fabids</taxon>
        <taxon>Fabales</taxon>
        <taxon>Fabaceae</taxon>
        <taxon>Caesalpinioideae</taxon>
        <taxon>Cassia clade</taxon>
        <taxon>Senna</taxon>
    </lineage>
</organism>
<sequence length="27" mass="2880">MELLGETTSRGSESEQDGSQLLGVKVE</sequence>
<protein>
    <submittedName>
        <fullName evidence="2">Uncharacterized protein</fullName>
    </submittedName>
</protein>
<feature type="compositionally biased region" description="Polar residues" evidence="1">
    <location>
        <begin position="1"/>
        <end position="11"/>
    </location>
</feature>
<evidence type="ECO:0000256" key="1">
    <source>
        <dbReference type="SAM" id="MobiDB-lite"/>
    </source>
</evidence>
<evidence type="ECO:0000313" key="2">
    <source>
        <dbReference type="EMBL" id="KAF7808433.1"/>
    </source>
</evidence>
<dbReference type="AlphaFoldDB" id="A0A834SPN2"/>
<dbReference type="EMBL" id="JAAIUW010000011">
    <property type="protein sequence ID" value="KAF7808433.1"/>
    <property type="molecule type" value="Genomic_DNA"/>
</dbReference>
<feature type="region of interest" description="Disordered" evidence="1">
    <location>
        <begin position="1"/>
        <end position="27"/>
    </location>
</feature>